<dbReference type="RefSeq" id="WP_018697376.1">
    <property type="nucleotide sequence ID" value="NZ_AP025581.1"/>
</dbReference>
<reference evidence="1" key="1">
    <citation type="submission" date="2022-01" db="EMBL/GenBank/DDBJ databases">
        <title>Novel bile acid biosynthetic pathways are enriched in the microbiome of centenarians.</title>
        <authorList>
            <person name="Sato Y."/>
            <person name="Atarashi K."/>
            <person name="Plichta R.D."/>
            <person name="Arai Y."/>
            <person name="Sasajima S."/>
            <person name="Kearney M.S."/>
            <person name="Suda W."/>
            <person name="Takeshita K."/>
            <person name="Sasaki T."/>
            <person name="Okamoto S."/>
            <person name="Skelly N.A."/>
            <person name="Okamura Y."/>
            <person name="Vlamakis H."/>
            <person name="Li Y."/>
            <person name="Tanoue T."/>
            <person name="Takei H."/>
            <person name="Nittono H."/>
            <person name="Narushima S."/>
            <person name="Irie J."/>
            <person name="Itoh H."/>
            <person name="Moriya K."/>
            <person name="Sugiura Y."/>
            <person name="Suematsu M."/>
            <person name="Moritoki N."/>
            <person name="Shibata S."/>
            <person name="Littman R.D."/>
            <person name="Fischbach A.M."/>
            <person name="Uwamino Y."/>
            <person name="Inoue T."/>
            <person name="Honda A."/>
            <person name="Hattori M."/>
            <person name="Murai T."/>
            <person name="Xavier J.R."/>
            <person name="Hirose N."/>
            <person name="Honda K."/>
        </authorList>
    </citation>
    <scope>NUCLEOTIDE SEQUENCE</scope>
    <source>
        <strain evidence="1">CE91-St16</strain>
    </source>
</reference>
<dbReference type="AlphaFoldDB" id="A0AA37P4B5"/>
<dbReference type="Proteomes" id="UP001055105">
    <property type="component" value="Unassembled WGS sequence"/>
</dbReference>
<name>A0AA37P4B5_9BACT</name>
<accession>A0AA37P4B5</accession>
<organism evidence="1 2">
    <name type="scientific">Alistipes finegoldii</name>
    <dbReference type="NCBI Taxonomy" id="214856"/>
    <lineage>
        <taxon>Bacteria</taxon>
        <taxon>Pseudomonadati</taxon>
        <taxon>Bacteroidota</taxon>
        <taxon>Bacteroidia</taxon>
        <taxon>Bacteroidales</taxon>
        <taxon>Rikenellaceae</taxon>
        <taxon>Alistipes</taxon>
    </lineage>
</organism>
<sequence length="120" mass="14093">MTSRQKQNNRYAAAERRILRVRYPQNPAARKLCQLDEQRDRYSKAIDEVFGGMYRRGFRPGIDNENPAFLADFDLINRWQKDMARIARRVARIEKLSGKTTEQALHEKYLLNAGRGSQSY</sequence>
<evidence type="ECO:0000313" key="2">
    <source>
        <dbReference type="Proteomes" id="UP001055105"/>
    </source>
</evidence>
<protein>
    <submittedName>
        <fullName evidence="1">Uncharacterized protein</fullName>
    </submittedName>
</protein>
<dbReference type="EMBL" id="BQOL01000002">
    <property type="protein sequence ID" value="GKI19898.1"/>
    <property type="molecule type" value="Genomic_DNA"/>
</dbReference>
<comment type="caution">
    <text evidence="1">The sequence shown here is derived from an EMBL/GenBank/DDBJ whole genome shotgun (WGS) entry which is preliminary data.</text>
</comment>
<evidence type="ECO:0000313" key="1">
    <source>
        <dbReference type="EMBL" id="GKI19898.1"/>
    </source>
</evidence>
<proteinExistence type="predicted"/>
<gene>
    <name evidence="1" type="ORF">CE91St16_28060</name>
</gene>